<reference evidence="2" key="1">
    <citation type="submission" date="2020-05" db="EMBL/GenBank/DDBJ databases">
        <authorList>
            <person name="Chiriac C."/>
            <person name="Salcher M."/>
            <person name="Ghai R."/>
            <person name="Kavagutti S V."/>
        </authorList>
    </citation>
    <scope>NUCLEOTIDE SEQUENCE</scope>
</reference>
<evidence type="ECO:0000313" key="1">
    <source>
        <dbReference type="EMBL" id="CAB4168854.1"/>
    </source>
</evidence>
<evidence type="ECO:0000313" key="3">
    <source>
        <dbReference type="EMBL" id="CAB4180994.1"/>
    </source>
</evidence>
<evidence type="ECO:0000313" key="4">
    <source>
        <dbReference type="EMBL" id="CAB4198228.1"/>
    </source>
</evidence>
<name>A0A6J5PW17_9CAUD</name>
<protein>
    <submittedName>
        <fullName evidence="2">Uncharacterized protein</fullName>
    </submittedName>
</protein>
<proteinExistence type="predicted"/>
<dbReference type="EMBL" id="LR798374">
    <property type="protein sequence ID" value="CAB5227376.1"/>
    <property type="molecule type" value="Genomic_DNA"/>
</dbReference>
<dbReference type="EMBL" id="LR796935">
    <property type="protein sequence ID" value="CAB4176059.1"/>
    <property type="molecule type" value="Genomic_DNA"/>
</dbReference>
<dbReference type="EMBL" id="LR796840">
    <property type="protein sequence ID" value="CAB4168854.1"/>
    <property type="molecule type" value="Genomic_DNA"/>
</dbReference>
<sequence length="98" mass="11957">MIENSFMDNRVVITPEQFDDMINMLTDLKEKYFERLVFYATKYDELQNKKDKRLDSYEKMAIGKRIFYQEDMLKKSVWQVNNAIWEVDKRIKNDTAKD</sequence>
<evidence type="ECO:0000313" key="2">
    <source>
        <dbReference type="EMBL" id="CAB4176059.1"/>
    </source>
</evidence>
<organism evidence="2">
    <name type="scientific">uncultured Caudovirales phage</name>
    <dbReference type="NCBI Taxonomy" id="2100421"/>
    <lineage>
        <taxon>Viruses</taxon>
        <taxon>Duplodnaviria</taxon>
        <taxon>Heunggongvirae</taxon>
        <taxon>Uroviricota</taxon>
        <taxon>Caudoviricetes</taxon>
        <taxon>Peduoviridae</taxon>
        <taxon>Maltschvirus</taxon>
        <taxon>Maltschvirus maltsch</taxon>
    </lineage>
</organism>
<dbReference type="EMBL" id="LR797362">
    <property type="protein sequence ID" value="CAB4210530.1"/>
    <property type="molecule type" value="Genomic_DNA"/>
</dbReference>
<evidence type="ECO:0000313" key="6">
    <source>
        <dbReference type="EMBL" id="CAB5227376.1"/>
    </source>
</evidence>
<dbReference type="EMBL" id="LR797006">
    <property type="protein sequence ID" value="CAB4180994.1"/>
    <property type="molecule type" value="Genomic_DNA"/>
</dbReference>
<dbReference type="EMBL" id="LR797262">
    <property type="protein sequence ID" value="CAB4198228.1"/>
    <property type="molecule type" value="Genomic_DNA"/>
</dbReference>
<evidence type="ECO:0000313" key="5">
    <source>
        <dbReference type="EMBL" id="CAB4210530.1"/>
    </source>
</evidence>
<gene>
    <name evidence="3" type="ORF">UFOVP1074_33</name>
    <name evidence="4" type="ORF">UFOVP1310_48</name>
    <name evidence="5" type="ORF">UFOVP1424_24</name>
    <name evidence="6" type="ORF">UFOVP1521_24</name>
    <name evidence="1" type="ORF">UFOVP899_5</name>
    <name evidence="2" type="ORF">UFOVP987_4</name>
</gene>
<accession>A0A6J5PW17</accession>